<proteinExistence type="predicted"/>
<sequence>MAEHNFPRQSSDPYSNYSKTVSCRYGNDSAFPNTTVPYPGEPFPAIQDGSLQYPLYTTTGVKSELTDVPWHQPVHPGPWRQQYNDPPSVPTTSDLNSINEVETDEAPSFAPTYFDHSQHDAFNARLQGKHPHPAVTGIQTVDARGGRPSYPFEDKLMKYEGDDENCPSVGSMQKHSKWVENVQHQQFSQMSSAGQEMADNTTPVFLAAMIANYPYASWLIYTDADSYIWRAPLHVAVNLGDASGLQIVIMLLNAPVTDVNIRSHGDKLTALHVALKKHAQDGSCRQIIMELLKREADVNIREQSSSKTPLMMAEQTRGGDTCLHLAAGLSRLESQQKVVLLRMLVTNGANGSIPNNVKEYPKDFARHEWNQLRRT</sequence>
<dbReference type="EMBL" id="CP111016">
    <property type="protein sequence ID" value="WAR04228.1"/>
    <property type="molecule type" value="Genomic_DNA"/>
</dbReference>
<dbReference type="PROSITE" id="PS50088">
    <property type="entry name" value="ANK_REPEAT"/>
    <property type="match status" value="2"/>
</dbReference>
<protein>
    <submittedName>
        <fullName evidence="2">Uncharacterized protein</fullName>
    </submittedName>
</protein>
<dbReference type="Gene3D" id="1.25.40.20">
    <property type="entry name" value="Ankyrin repeat-containing domain"/>
    <property type="match status" value="1"/>
</dbReference>
<evidence type="ECO:0000313" key="3">
    <source>
        <dbReference type="Proteomes" id="UP001164746"/>
    </source>
</evidence>
<dbReference type="SMART" id="SM00248">
    <property type="entry name" value="ANK"/>
    <property type="match status" value="3"/>
</dbReference>
<feature type="repeat" description="ANK" evidence="1">
    <location>
        <begin position="318"/>
        <end position="356"/>
    </location>
</feature>
<evidence type="ECO:0000256" key="1">
    <source>
        <dbReference type="PROSITE-ProRule" id="PRU00023"/>
    </source>
</evidence>
<gene>
    <name evidence="2" type="ORF">MAR_019597</name>
</gene>
<accession>A0ABY7E2G5</accession>
<evidence type="ECO:0000313" key="2">
    <source>
        <dbReference type="EMBL" id="WAR04228.1"/>
    </source>
</evidence>
<dbReference type="SUPFAM" id="SSF48403">
    <property type="entry name" value="Ankyrin repeat"/>
    <property type="match status" value="1"/>
</dbReference>
<feature type="repeat" description="ANK" evidence="1">
    <location>
        <begin position="266"/>
        <end position="303"/>
    </location>
</feature>
<name>A0ABY7E2G5_MYAAR</name>
<dbReference type="Proteomes" id="UP001164746">
    <property type="component" value="Chromosome 5"/>
</dbReference>
<dbReference type="InterPro" id="IPR036770">
    <property type="entry name" value="Ankyrin_rpt-contain_sf"/>
</dbReference>
<keyword evidence="3" id="KW-1185">Reference proteome</keyword>
<dbReference type="InterPro" id="IPR002110">
    <property type="entry name" value="Ankyrin_rpt"/>
</dbReference>
<reference evidence="2" key="1">
    <citation type="submission" date="2022-11" db="EMBL/GenBank/DDBJ databases">
        <title>Centuries of genome instability and evolution in soft-shell clam transmissible cancer (bioRxiv).</title>
        <authorList>
            <person name="Hart S.F.M."/>
            <person name="Yonemitsu M.A."/>
            <person name="Giersch R.M."/>
            <person name="Beal B.F."/>
            <person name="Arriagada G."/>
            <person name="Davis B.W."/>
            <person name="Ostrander E.A."/>
            <person name="Goff S.P."/>
            <person name="Metzger M.J."/>
        </authorList>
    </citation>
    <scope>NUCLEOTIDE SEQUENCE</scope>
    <source>
        <strain evidence="2">MELC-2E11</strain>
        <tissue evidence="2">Siphon/mantle</tissue>
    </source>
</reference>
<keyword evidence="1" id="KW-0040">ANK repeat</keyword>
<organism evidence="2 3">
    <name type="scientific">Mya arenaria</name>
    <name type="common">Soft-shell clam</name>
    <dbReference type="NCBI Taxonomy" id="6604"/>
    <lineage>
        <taxon>Eukaryota</taxon>
        <taxon>Metazoa</taxon>
        <taxon>Spiralia</taxon>
        <taxon>Lophotrochozoa</taxon>
        <taxon>Mollusca</taxon>
        <taxon>Bivalvia</taxon>
        <taxon>Autobranchia</taxon>
        <taxon>Heteroconchia</taxon>
        <taxon>Euheterodonta</taxon>
        <taxon>Imparidentia</taxon>
        <taxon>Neoheterodontei</taxon>
        <taxon>Myida</taxon>
        <taxon>Myoidea</taxon>
        <taxon>Myidae</taxon>
        <taxon>Mya</taxon>
    </lineage>
</organism>